<feature type="compositionally biased region" description="Low complexity" evidence="11">
    <location>
        <begin position="110"/>
        <end position="120"/>
    </location>
</feature>
<dbReference type="PANTHER" id="PTHR46208:SF1">
    <property type="entry name" value="MITOCHONDRIAL IMPORT RECEPTOR SUBUNIT TOM70"/>
    <property type="match status" value="1"/>
</dbReference>
<feature type="repeat" description="TPR" evidence="10">
    <location>
        <begin position="447"/>
        <end position="480"/>
    </location>
</feature>
<keyword evidence="2" id="KW-0812">Transmembrane</keyword>
<dbReference type="GO" id="GO:0005741">
    <property type="term" value="C:mitochondrial outer membrane"/>
    <property type="evidence" value="ECO:0007669"/>
    <property type="project" value="UniProtKB-SubCell"/>
</dbReference>
<dbReference type="SUPFAM" id="SSF48452">
    <property type="entry name" value="TPR-like"/>
    <property type="match status" value="2"/>
</dbReference>
<dbReference type="EMBL" id="OAPG01000004">
    <property type="protein sequence ID" value="SNX83687.1"/>
    <property type="molecule type" value="Genomic_DNA"/>
</dbReference>
<name>A0AAJ5C4I6_9BASI</name>
<reference evidence="12" key="1">
    <citation type="submission" date="2023-10" db="EMBL/GenBank/DDBJ databases">
        <authorList>
            <person name="Guldener U."/>
        </authorList>
    </citation>
    <scope>NUCLEOTIDE SEQUENCE</scope>
    <source>
        <strain evidence="12">Mp4</strain>
    </source>
</reference>
<evidence type="ECO:0000256" key="6">
    <source>
        <dbReference type="ARBA" id="ARBA00022989"/>
    </source>
</evidence>
<keyword evidence="13" id="KW-1185">Reference proteome</keyword>
<feature type="compositionally biased region" description="Basic residues" evidence="11">
    <location>
        <begin position="97"/>
        <end position="109"/>
    </location>
</feature>
<evidence type="ECO:0000256" key="8">
    <source>
        <dbReference type="ARBA" id="ARBA00023136"/>
    </source>
</evidence>
<keyword evidence="6" id="KW-1133">Transmembrane helix</keyword>
<dbReference type="AlphaFoldDB" id="A0AAJ5C4I6"/>
<dbReference type="InterPro" id="IPR011990">
    <property type="entry name" value="TPR-like_helical_dom_sf"/>
</dbReference>
<dbReference type="GO" id="GO:0030150">
    <property type="term" value="P:protein import into mitochondrial matrix"/>
    <property type="evidence" value="ECO:0007669"/>
    <property type="project" value="TreeGrafter"/>
</dbReference>
<keyword evidence="5 10" id="KW-0802">TPR repeat</keyword>
<proteinExistence type="inferred from homology"/>
<dbReference type="GO" id="GO:0030943">
    <property type="term" value="F:mitochondrion targeting sequence binding"/>
    <property type="evidence" value="ECO:0007669"/>
    <property type="project" value="TreeGrafter"/>
</dbReference>
<dbReference type="PROSITE" id="PS50293">
    <property type="entry name" value="TPR_REGION"/>
    <property type="match status" value="1"/>
</dbReference>
<evidence type="ECO:0000256" key="10">
    <source>
        <dbReference type="PROSITE-ProRule" id="PRU00339"/>
    </source>
</evidence>
<evidence type="ECO:0000256" key="3">
    <source>
        <dbReference type="ARBA" id="ARBA00022737"/>
    </source>
</evidence>
<evidence type="ECO:0000256" key="9">
    <source>
        <dbReference type="ARBA" id="ARBA00038030"/>
    </source>
</evidence>
<protein>
    <submittedName>
        <fullName evidence="12">Probable mitochondrial protein import receptor tom70</fullName>
    </submittedName>
</protein>
<keyword evidence="8" id="KW-0472">Membrane</keyword>
<feature type="compositionally biased region" description="Low complexity" evidence="11">
    <location>
        <begin position="86"/>
        <end position="96"/>
    </location>
</feature>
<dbReference type="Pfam" id="PF14559">
    <property type="entry name" value="TPR_19"/>
    <property type="match status" value="1"/>
</dbReference>
<organism evidence="12 13">
    <name type="scientific">Melanopsichium pennsylvanicum</name>
    <dbReference type="NCBI Taxonomy" id="63383"/>
    <lineage>
        <taxon>Eukaryota</taxon>
        <taxon>Fungi</taxon>
        <taxon>Dikarya</taxon>
        <taxon>Basidiomycota</taxon>
        <taxon>Ustilaginomycotina</taxon>
        <taxon>Ustilaginomycetes</taxon>
        <taxon>Ustilaginales</taxon>
        <taxon>Ustilaginaceae</taxon>
        <taxon>Melanopsichium</taxon>
    </lineage>
</organism>
<keyword evidence="7" id="KW-0496">Mitochondrion</keyword>
<dbReference type="Gene3D" id="1.25.40.10">
    <property type="entry name" value="Tetratricopeptide repeat domain"/>
    <property type="match status" value="2"/>
</dbReference>
<evidence type="ECO:0000256" key="4">
    <source>
        <dbReference type="ARBA" id="ARBA00022787"/>
    </source>
</evidence>
<dbReference type="SMART" id="SM00028">
    <property type="entry name" value="TPR"/>
    <property type="match status" value="8"/>
</dbReference>
<feature type="repeat" description="TPR" evidence="10">
    <location>
        <begin position="515"/>
        <end position="548"/>
    </location>
</feature>
<dbReference type="InterPro" id="IPR019734">
    <property type="entry name" value="TPR_rpt"/>
</dbReference>
<evidence type="ECO:0000256" key="7">
    <source>
        <dbReference type="ARBA" id="ARBA00023128"/>
    </source>
</evidence>
<feature type="region of interest" description="Disordered" evidence="11">
    <location>
        <begin position="660"/>
        <end position="680"/>
    </location>
</feature>
<dbReference type="Pfam" id="PF13432">
    <property type="entry name" value="TPR_16"/>
    <property type="match status" value="2"/>
</dbReference>
<dbReference type="PROSITE" id="PS50005">
    <property type="entry name" value="TPR"/>
    <property type="match status" value="3"/>
</dbReference>
<dbReference type="PANTHER" id="PTHR46208">
    <property type="entry name" value="MITOCHONDRIAL IMPORT RECEPTOR SUBUNIT TOM70"/>
    <property type="match status" value="1"/>
</dbReference>
<evidence type="ECO:0000256" key="2">
    <source>
        <dbReference type="ARBA" id="ARBA00022692"/>
    </source>
</evidence>
<evidence type="ECO:0000256" key="11">
    <source>
        <dbReference type="SAM" id="MobiDB-lite"/>
    </source>
</evidence>
<evidence type="ECO:0000313" key="12">
    <source>
        <dbReference type="EMBL" id="SNX83687.1"/>
    </source>
</evidence>
<evidence type="ECO:0000313" key="13">
    <source>
        <dbReference type="Proteomes" id="UP001294444"/>
    </source>
</evidence>
<sequence>MAPIPNPQQASQQAARAADRAQHTANNTANKLSKWVQENRTLVIALATGTLALGGYYLYSRSSSNSNYNSKAKDTLSDSDDEEKAGAATGTSSSSATKKKKKKGTKKKTSSSTAAGSTSTDSHTQRSTGLPSDPSGPLLDEATDDQLAELPETEILRLPQQRRETLSQHLKTLGNKAYANRQFDRAIIHYTKAIAAHPMAVFYSNRAACYANLNQPQQVVADCDEALKMDRVYVKALNRRAVAKEQMGNPTDGQEGIGEEKATLLFDSLADFTAVAILGQFRDQTATEAVERVLRKLATGKAQDILKSREPKLPSPTFVTAYLEAFRSKPKPTLSENASQGDETLLKAYGALEAKSYPHAFTLFNEAIEQGLSNEDLEANAYNMRGTFKFVIGNAKEALADLERSTWLRPNYVQSWVKKASVHMELSDKEAAFNDFEKAIQANAEDPDIYYHRGQVNFILGEFEAAIKDYQNSTSLDDTFIFSQVQYAVAHYKNGNVGHSTAAFRKLLRKFETSSEAYNYYGELLLDQQKFEEAMEKFDKAIEIESAKTGSTNVLPMINKALALFQWKQDITAAEDLCRQALDKDEDCDVAVATLAQLSLQQGKIQDAIGYFERSAKIARTEPELINALTYENASRAQLMFIQEYPEQGAALGQMAGFGKKESSSATLGGGEEEKVGGSG</sequence>
<dbReference type="GO" id="GO:0008320">
    <property type="term" value="F:protein transmembrane transporter activity"/>
    <property type="evidence" value="ECO:0007669"/>
    <property type="project" value="TreeGrafter"/>
</dbReference>
<dbReference type="Proteomes" id="UP001294444">
    <property type="component" value="Unassembled WGS sequence"/>
</dbReference>
<gene>
    <name evidence="12" type="ORF">MEPE_02394</name>
</gene>
<feature type="region of interest" description="Disordered" evidence="11">
    <location>
        <begin position="1"/>
        <end position="26"/>
    </location>
</feature>
<feature type="region of interest" description="Disordered" evidence="11">
    <location>
        <begin position="63"/>
        <end position="141"/>
    </location>
</feature>
<feature type="compositionally biased region" description="Polar residues" evidence="11">
    <location>
        <begin position="121"/>
        <end position="130"/>
    </location>
</feature>
<evidence type="ECO:0000256" key="1">
    <source>
        <dbReference type="ARBA" id="ARBA00004572"/>
    </source>
</evidence>
<accession>A0AAJ5C4I6</accession>
<keyword evidence="12" id="KW-0675">Receptor</keyword>
<keyword evidence="4" id="KW-1000">Mitochondrion outer membrane</keyword>
<comment type="subcellular location">
    <subcellularLocation>
        <location evidence="1">Mitochondrion outer membrane</location>
        <topology evidence="1">Single-pass membrane protein</topology>
    </subcellularLocation>
</comment>
<comment type="caution">
    <text evidence="12">The sequence shown here is derived from an EMBL/GenBank/DDBJ whole genome shotgun (WGS) entry which is preliminary data.</text>
</comment>
<comment type="similarity">
    <text evidence="9">Belongs to the Tom70 family.</text>
</comment>
<keyword evidence="3" id="KW-0677">Repeat</keyword>
<feature type="repeat" description="TPR" evidence="10">
    <location>
        <begin position="413"/>
        <end position="446"/>
    </location>
</feature>
<dbReference type="GO" id="GO:0045039">
    <property type="term" value="P:protein insertion into mitochondrial inner membrane"/>
    <property type="evidence" value="ECO:0007669"/>
    <property type="project" value="TreeGrafter"/>
</dbReference>
<evidence type="ECO:0000256" key="5">
    <source>
        <dbReference type="ARBA" id="ARBA00022803"/>
    </source>
</evidence>